<dbReference type="EMBL" id="LQZT01000008">
    <property type="protein sequence ID" value="OCW58305.1"/>
    <property type="molecule type" value="Genomic_DNA"/>
</dbReference>
<evidence type="ECO:0000313" key="2">
    <source>
        <dbReference type="Proteomes" id="UP000094795"/>
    </source>
</evidence>
<accession>A0A1C1YXW0</accession>
<dbReference type="RefSeq" id="WP_066176935.1">
    <property type="nucleotide sequence ID" value="NZ_LQZT01000008.1"/>
</dbReference>
<sequence>MADSDFWMTVMDRDGQKASPRRYGAVRVALVFGTLAVAVATLLTPVLAGRTPSARVAWSTDQYDTITTGSIPQRSRNAVYTVRTSILQDSPGALCIIQSNGTESGDC</sequence>
<evidence type="ECO:0000313" key="1">
    <source>
        <dbReference type="EMBL" id="OCW58305.1"/>
    </source>
</evidence>
<dbReference type="Proteomes" id="UP000094795">
    <property type="component" value="Unassembled WGS sequence"/>
</dbReference>
<organism evidence="1 2">
    <name type="scientific">Hoeflea olei</name>
    <dbReference type="NCBI Taxonomy" id="1480615"/>
    <lineage>
        <taxon>Bacteria</taxon>
        <taxon>Pseudomonadati</taxon>
        <taxon>Pseudomonadota</taxon>
        <taxon>Alphaproteobacteria</taxon>
        <taxon>Hyphomicrobiales</taxon>
        <taxon>Rhizobiaceae</taxon>
        <taxon>Hoeflea</taxon>
    </lineage>
</organism>
<dbReference type="STRING" id="1480615.AWJ14_21700"/>
<name>A0A1C1YXW0_9HYPH</name>
<dbReference type="OrthoDB" id="8447782at2"/>
<dbReference type="AlphaFoldDB" id="A0A1C1YXW0"/>
<gene>
    <name evidence="1" type="ORF">AWJ14_21700</name>
</gene>
<keyword evidence="2" id="KW-1185">Reference proteome</keyword>
<protein>
    <submittedName>
        <fullName evidence="1">Uncharacterized protein</fullName>
    </submittedName>
</protein>
<reference evidence="1 2" key="1">
    <citation type="submission" date="2015-12" db="EMBL/GenBank/DDBJ databases">
        <authorList>
            <person name="Shamseldin A."/>
            <person name="Moawad H."/>
            <person name="Abd El-Rahim W.M."/>
            <person name="Sadowsky M.J."/>
        </authorList>
    </citation>
    <scope>NUCLEOTIDE SEQUENCE [LARGE SCALE GENOMIC DNA]</scope>
    <source>
        <strain evidence="1 2">JC234</strain>
    </source>
</reference>
<comment type="caution">
    <text evidence="1">The sequence shown here is derived from an EMBL/GenBank/DDBJ whole genome shotgun (WGS) entry which is preliminary data.</text>
</comment>
<proteinExistence type="predicted"/>